<dbReference type="Pfam" id="PF07714">
    <property type="entry name" value="PK_Tyr_Ser-Thr"/>
    <property type="match status" value="1"/>
</dbReference>
<protein>
    <submittedName>
        <fullName evidence="6">Kinase-like protein</fullName>
    </submittedName>
</protein>
<proteinExistence type="predicted"/>
<dbReference type="GO" id="GO:0004674">
    <property type="term" value="F:protein serine/threonine kinase activity"/>
    <property type="evidence" value="ECO:0007669"/>
    <property type="project" value="TreeGrafter"/>
</dbReference>
<dbReference type="InterPro" id="IPR000719">
    <property type="entry name" value="Prot_kinase_dom"/>
</dbReference>
<dbReference type="GO" id="GO:0016765">
    <property type="term" value="F:transferase activity, transferring alkyl or aryl (other than methyl) groups"/>
    <property type="evidence" value="ECO:0007669"/>
    <property type="project" value="InterPro"/>
</dbReference>
<accession>A0A9Q5I5B6</accession>
<gene>
    <name evidence="6" type="ORF">A7U60_g747</name>
</gene>
<dbReference type="GO" id="GO:0005524">
    <property type="term" value="F:ATP binding"/>
    <property type="evidence" value="ECO:0007669"/>
    <property type="project" value="UniProtKB-KW"/>
</dbReference>
<dbReference type="Gene3D" id="1.10.510.10">
    <property type="entry name" value="Transferase(Phosphotransferase) domain 1"/>
    <property type="match status" value="1"/>
</dbReference>
<dbReference type="InterPro" id="IPR051681">
    <property type="entry name" value="Ser/Thr_Kinases-Pseudokinases"/>
</dbReference>
<dbReference type="OrthoDB" id="4062651at2759"/>
<evidence type="ECO:0000313" key="7">
    <source>
        <dbReference type="Proteomes" id="UP000757232"/>
    </source>
</evidence>
<evidence type="ECO:0000256" key="3">
    <source>
        <dbReference type="ARBA" id="ARBA00022777"/>
    </source>
</evidence>
<dbReference type="InterPro" id="IPR011009">
    <property type="entry name" value="Kinase-like_dom_sf"/>
</dbReference>
<dbReference type="PANTHER" id="PTHR44329">
    <property type="entry name" value="SERINE/THREONINE-PROTEIN KINASE TNNI3K-RELATED"/>
    <property type="match status" value="1"/>
</dbReference>
<dbReference type="InterPro" id="IPR001245">
    <property type="entry name" value="Ser-Thr/Tyr_kinase_cat_dom"/>
</dbReference>
<keyword evidence="7" id="KW-1185">Reference proteome</keyword>
<dbReference type="InterPro" id="IPR008271">
    <property type="entry name" value="Ser/Thr_kinase_AS"/>
</dbReference>
<evidence type="ECO:0000256" key="2">
    <source>
        <dbReference type="ARBA" id="ARBA00022741"/>
    </source>
</evidence>
<dbReference type="PROSITE" id="PS50011">
    <property type="entry name" value="PROTEIN_KINASE_DOM"/>
    <property type="match status" value="1"/>
</dbReference>
<name>A0A9Q5I5B6_SANBA</name>
<dbReference type="PROSITE" id="PS00108">
    <property type="entry name" value="PROTEIN_KINASE_ST"/>
    <property type="match status" value="1"/>
</dbReference>
<evidence type="ECO:0000256" key="1">
    <source>
        <dbReference type="ARBA" id="ARBA00022679"/>
    </source>
</evidence>
<feature type="domain" description="Protein kinase" evidence="5">
    <location>
        <begin position="1"/>
        <end position="335"/>
    </location>
</feature>
<keyword evidence="1" id="KW-0808">Transferase</keyword>
<dbReference type="Proteomes" id="UP000757232">
    <property type="component" value="Unassembled WGS sequence"/>
</dbReference>
<dbReference type="AlphaFoldDB" id="A0A9Q5I5B6"/>
<evidence type="ECO:0000256" key="4">
    <source>
        <dbReference type="ARBA" id="ARBA00022840"/>
    </source>
</evidence>
<keyword evidence="2" id="KW-0547">Nucleotide-binding</keyword>
<dbReference type="PANTHER" id="PTHR44329:SF288">
    <property type="entry name" value="MITOGEN-ACTIVATED PROTEIN KINASE KINASE KINASE 20"/>
    <property type="match status" value="1"/>
</dbReference>
<organism evidence="6 7">
    <name type="scientific">Sanghuangporus baumii</name>
    <name type="common">Phellinus baumii</name>
    <dbReference type="NCBI Taxonomy" id="108892"/>
    <lineage>
        <taxon>Eukaryota</taxon>
        <taxon>Fungi</taxon>
        <taxon>Dikarya</taxon>
        <taxon>Basidiomycota</taxon>
        <taxon>Agaricomycotina</taxon>
        <taxon>Agaricomycetes</taxon>
        <taxon>Hymenochaetales</taxon>
        <taxon>Hymenochaetaceae</taxon>
        <taxon>Sanghuangporus</taxon>
    </lineage>
</organism>
<evidence type="ECO:0000313" key="6">
    <source>
        <dbReference type="EMBL" id="OCB91948.1"/>
    </source>
</evidence>
<keyword evidence="3 6" id="KW-0418">Kinase</keyword>
<reference evidence="6" key="1">
    <citation type="submission" date="2016-06" db="EMBL/GenBank/DDBJ databases">
        <title>Draft Genome sequence of the fungus Inonotus baumii.</title>
        <authorList>
            <person name="Zhu H."/>
            <person name="Lin W."/>
        </authorList>
    </citation>
    <scope>NUCLEOTIDE SEQUENCE</scope>
    <source>
        <strain evidence="6">821</strain>
    </source>
</reference>
<dbReference type="SMART" id="SM00220">
    <property type="entry name" value="S_TKc"/>
    <property type="match status" value="1"/>
</dbReference>
<evidence type="ECO:0000259" key="5">
    <source>
        <dbReference type="PROSITE" id="PS50011"/>
    </source>
</evidence>
<sequence length="335" mass="36845">MSVVMSAAKGIFSVPYWLVYHAWTAFLFTKSDIKTTLIPITALAAASAPLASLKQLPPTMFWIWLILLQFNLSNQTVSPAEDQNNKPDRPLPAGRLSYRSALILRWLMPFVCLAWSYSYSKEVAVACLVGCFLTWVYNEAGFASGHWAGRNIVNGLGMASFETAASLIAGKSCAEGIRLLHSYEPPIVHGDIKGANILIDQKGNPLLADFGLSKMMESLTGMPFTQSSGVSESYRWFAPELCSAPGILSLASDVFAFAMTVIELMTGQPPCSHIKRNPEVLIKMQQGERPLRPTSAEVIERGLDDKLWNLLTRCWAAEPGERPTIHEVIAELPPE</sequence>
<dbReference type="SUPFAM" id="SSF56112">
    <property type="entry name" value="Protein kinase-like (PK-like)"/>
    <property type="match status" value="1"/>
</dbReference>
<dbReference type="EMBL" id="LNZH02000048">
    <property type="protein sequence ID" value="OCB91948.1"/>
    <property type="molecule type" value="Genomic_DNA"/>
</dbReference>
<comment type="caution">
    <text evidence="6">The sequence shown here is derived from an EMBL/GenBank/DDBJ whole genome shotgun (WGS) entry which is preliminary data.</text>
</comment>
<keyword evidence="4" id="KW-0067">ATP-binding</keyword>
<dbReference type="GO" id="GO:0016020">
    <property type="term" value="C:membrane"/>
    <property type="evidence" value="ECO:0007669"/>
    <property type="project" value="UniProtKB-SubCell"/>
</dbReference>